<dbReference type="GO" id="GO:0005886">
    <property type="term" value="C:plasma membrane"/>
    <property type="evidence" value="ECO:0007669"/>
    <property type="project" value="UniProtKB-SubCell"/>
</dbReference>
<gene>
    <name evidence="10" type="primary">cydC</name>
    <name evidence="10" type="ORF">FNM00_03280</name>
</gene>
<feature type="transmembrane region" description="Helical" evidence="7">
    <location>
        <begin position="125"/>
        <end position="144"/>
    </location>
</feature>
<evidence type="ECO:0000256" key="6">
    <source>
        <dbReference type="ARBA" id="ARBA00023136"/>
    </source>
</evidence>
<name>A0A554SGI9_9ACTN</name>
<dbReference type="GO" id="GO:0034040">
    <property type="term" value="F:ATPase-coupled lipid transmembrane transporter activity"/>
    <property type="evidence" value="ECO:0007669"/>
    <property type="project" value="TreeGrafter"/>
</dbReference>
<proteinExistence type="predicted"/>
<evidence type="ECO:0000256" key="4">
    <source>
        <dbReference type="ARBA" id="ARBA00022840"/>
    </source>
</evidence>
<feature type="domain" description="ABC transmembrane type-1" evidence="9">
    <location>
        <begin position="10"/>
        <end position="254"/>
    </location>
</feature>
<protein>
    <submittedName>
        <fullName evidence="10">Thiol reductant ABC exporter subunit CydC</fullName>
    </submittedName>
</protein>
<reference evidence="10 11" key="1">
    <citation type="submission" date="2019-07" db="EMBL/GenBank/DDBJ databases">
        <authorList>
            <person name="Zhao L.H."/>
        </authorList>
    </citation>
    <scope>NUCLEOTIDE SEQUENCE [LARGE SCALE GENOMIC DNA]</scope>
    <source>
        <strain evidence="10 11">Co35</strain>
    </source>
</reference>
<dbReference type="RefSeq" id="WP_143911585.1">
    <property type="nucleotide sequence ID" value="NZ_VLNT01000002.1"/>
</dbReference>
<dbReference type="SUPFAM" id="SSF52540">
    <property type="entry name" value="P-loop containing nucleoside triphosphate hydrolases"/>
    <property type="match status" value="1"/>
</dbReference>
<dbReference type="SUPFAM" id="SSF90123">
    <property type="entry name" value="ABC transporter transmembrane region"/>
    <property type="match status" value="1"/>
</dbReference>
<evidence type="ECO:0000259" key="9">
    <source>
        <dbReference type="PROSITE" id="PS50929"/>
    </source>
</evidence>
<keyword evidence="11" id="KW-1185">Reference proteome</keyword>
<evidence type="ECO:0000256" key="5">
    <source>
        <dbReference type="ARBA" id="ARBA00022989"/>
    </source>
</evidence>
<dbReference type="Pfam" id="PF00005">
    <property type="entry name" value="ABC_tran"/>
    <property type="match status" value="1"/>
</dbReference>
<feature type="transmembrane region" description="Helical" evidence="7">
    <location>
        <begin position="230"/>
        <end position="252"/>
    </location>
</feature>
<dbReference type="InterPro" id="IPR014223">
    <property type="entry name" value="ABC_CydC/D"/>
</dbReference>
<dbReference type="GO" id="GO:0016887">
    <property type="term" value="F:ATP hydrolysis activity"/>
    <property type="evidence" value="ECO:0007669"/>
    <property type="project" value="InterPro"/>
</dbReference>
<evidence type="ECO:0000256" key="7">
    <source>
        <dbReference type="SAM" id="Phobius"/>
    </source>
</evidence>
<keyword evidence="2 7" id="KW-0812">Transmembrane</keyword>
<dbReference type="InterPro" id="IPR027417">
    <property type="entry name" value="P-loop_NTPase"/>
</dbReference>
<evidence type="ECO:0000256" key="2">
    <source>
        <dbReference type="ARBA" id="ARBA00022692"/>
    </source>
</evidence>
<evidence type="ECO:0000313" key="11">
    <source>
        <dbReference type="Proteomes" id="UP000316988"/>
    </source>
</evidence>
<dbReference type="GO" id="GO:0045454">
    <property type="term" value="P:cell redox homeostasis"/>
    <property type="evidence" value="ECO:0007669"/>
    <property type="project" value="InterPro"/>
</dbReference>
<keyword evidence="6 7" id="KW-0472">Membrane</keyword>
<sequence>MTGRAGRLGLGVLMGVLAQLSAIGLLLAAAWLIVRAAQQPPVLYLMVAIVSVRAFGIARAVFRYVERLMTHDVALRDATTDRVEVYRQLNRIAPAGLTGQRRGDVVSRVVSDVQTRQDRLLRVRLPWWTGLLASMVVIGVVAALDLRSGLVVAGGVVVSAVAIRSTVARIAARRDGRRAAAARGRLAADVSQIVLAGPDLVAFGAGDRFRAETGRSVTELAGAQRHGAGAVGLASAIVLAVTGAAVALVAAWSAGAPVVVVGVLVLAPIALSEPLEAWGDAERHRPAVDDADARIAALTALPAPITEPDQSTALPSAWSLRLRGLAVGWESTLVDGIDLDVDEGEIVAITGPSGIGKSTLAYTLLRLIEPRAGNIQLGDVDVRELGSDDVRGRIGYLGQDEIIFDTTIRENLRIADPEVEDESAMTALDRAGLGEFVRSLPRGLDTPVGEHGSRLSGGERQRLALARLLLGDHRIVVLDEPTEHLDAPTARALLDDLLALAPDRSVIVISHAPEVLDRIDRVIRLDAASVRV</sequence>
<dbReference type="InterPro" id="IPR036640">
    <property type="entry name" value="ABC1_TM_sf"/>
</dbReference>
<dbReference type="Proteomes" id="UP000316988">
    <property type="component" value="Unassembled WGS sequence"/>
</dbReference>
<comment type="subcellular location">
    <subcellularLocation>
        <location evidence="1">Cell membrane</location>
        <topology evidence="1">Multi-pass membrane protein</topology>
    </subcellularLocation>
</comment>
<dbReference type="PANTHER" id="PTHR24221:SF653">
    <property type="entry name" value="TRANSPORT ATP-BINDING PROTEIN CYDC"/>
    <property type="match status" value="1"/>
</dbReference>
<dbReference type="InterPro" id="IPR017871">
    <property type="entry name" value="ABC_transporter-like_CS"/>
</dbReference>
<dbReference type="PROSITE" id="PS50929">
    <property type="entry name" value="ABC_TM1F"/>
    <property type="match status" value="1"/>
</dbReference>
<feature type="transmembrane region" description="Helical" evidence="7">
    <location>
        <begin position="150"/>
        <end position="172"/>
    </location>
</feature>
<keyword evidence="5 7" id="KW-1133">Transmembrane helix</keyword>
<dbReference type="PROSITE" id="PS50893">
    <property type="entry name" value="ABC_TRANSPORTER_2"/>
    <property type="match status" value="1"/>
</dbReference>
<feature type="transmembrane region" description="Helical" evidence="7">
    <location>
        <begin position="12"/>
        <end position="36"/>
    </location>
</feature>
<feature type="transmembrane region" description="Helical" evidence="7">
    <location>
        <begin position="42"/>
        <end position="62"/>
    </location>
</feature>
<dbReference type="InterPro" id="IPR003439">
    <property type="entry name" value="ABC_transporter-like_ATP-bd"/>
</dbReference>
<evidence type="ECO:0000259" key="8">
    <source>
        <dbReference type="PROSITE" id="PS50893"/>
    </source>
</evidence>
<dbReference type="NCBIfam" id="TIGR02868">
    <property type="entry name" value="CydC"/>
    <property type="match status" value="1"/>
</dbReference>
<keyword evidence="3" id="KW-0547">Nucleotide-binding</keyword>
<dbReference type="OrthoDB" id="9806127at2"/>
<evidence type="ECO:0000256" key="1">
    <source>
        <dbReference type="ARBA" id="ARBA00004651"/>
    </source>
</evidence>
<evidence type="ECO:0000313" key="10">
    <source>
        <dbReference type="EMBL" id="TSD65462.1"/>
    </source>
</evidence>
<dbReference type="PROSITE" id="PS00211">
    <property type="entry name" value="ABC_TRANSPORTER_1"/>
    <property type="match status" value="1"/>
</dbReference>
<organism evidence="10 11">
    <name type="scientific">Aeromicrobium piscarium</name>
    <dbReference type="NCBI Taxonomy" id="2590901"/>
    <lineage>
        <taxon>Bacteria</taxon>
        <taxon>Bacillati</taxon>
        <taxon>Actinomycetota</taxon>
        <taxon>Actinomycetes</taxon>
        <taxon>Propionibacteriales</taxon>
        <taxon>Nocardioidaceae</taxon>
        <taxon>Aeromicrobium</taxon>
    </lineage>
</organism>
<dbReference type="GO" id="GO:0005524">
    <property type="term" value="F:ATP binding"/>
    <property type="evidence" value="ECO:0007669"/>
    <property type="project" value="UniProtKB-KW"/>
</dbReference>
<dbReference type="AlphaFoldDB" id="A0A554SGI9"/>
<dbReference type="SMART" id="SM00382">
    <property type="entry name" value="AAA"/>
    <property type="match status" value="1"/>
</dbReference>
<dbReference type="InterPro" id="IPR003593">
    <property type="entry name" value="AAA+_ATPase"/>
</dbReference>
<dbReference type="InterPro" id="IPR011527">
    <property type="entry name" value="ABC1_TM_dom"/>
</dbReference>
<dbReference type="InterPro" id="IPR039421">
    <property type="entry name" value="Type_1_exporter"/>
</dbReference>
<evidence type="ECO:0000256" key="3">
    <source>
        <dbReference type="ARBA" id="ARBA00022741"/>
    </source>
</evidence>
<dbReference type="GO" id="GO:0034775">
    <property type="term" value="P:glutathione transmembrane transport"/>
    <property type="evidence" value="ECO:0007669"/>
    <property type="project" value="InterPro"/>
</dbReference>
<accession>A0A554SGI9</accession>
<feature type="domain" description="ABC transporter" evidence="8">
    <location>
        <begin position="320"/>
        <end position="532"/>
    </location>
</feature>
<dbReference type="Gene3D" id="1.20.1560.10">
    <property type="entry name" value="ABC transporter type 1, transmembrane domain"/>
    <property type="match status" value="1"/>
</dbReference>
<keyword evidence="4" id="KW-0067">ATP-binding</keyword>
<dbReference type="Gene3D" id="3.40.50.300">
    <property type="entry name" value="P-loop containing nucleotide triphosphate hydrolases"/>
    <property type="match status" value="1"/>
</dbReference>
<comment type="caution">
    <text evidence="10">The sequence shown here is derived from an EMBL/GenBank/DDBJ whole genome shotgun (WGS) entry which is preliminary data.</text>
</comment>
<dbReference type="PANTHER" id="PTHR24221">
    <property type="entry name" value="ATP-BINDING CASSETTE SUB-FAMILY B"/>
    <property type="match status" value="1"/>
</dbReference>
<dbReference type="GO" id="GO:0140359">
    <property type="term" value="F:ABC-type transporter activity"/>
    <property type="evidence" value="ECO:0007669"/>
    <property type="project" value="InterPro"/>
</dbReference>
<dbReference type="EMBL" id="VLNT01000002">
    <property type="protein sequence ID" value="TSD65462.1"/>
    <property type="molecule type" value="Genomic_DNA"/>
</dbReference>